<feature type="transmembrane region" description="Helical" evidence="1">
    <location>
        <begin position="129"/>
        <end position="147"/>
    </location>
</feature>
<evidence type="ECO:0000256" key="1">
    <source>
        <dbReference type="SAM" id="Phobius"/>
    </source>
</evidence>
<name>A0A090YYK9_9BACI</name>
<feature type="transmembrane region" description="Helical" evidence="1">
    <location>
        <begin position="21"/>
        <end position="44"/>
    </location>
</feature>
<evidence type="ECO:0000313" key="6">
    <source>
        <dbReference type="Proteomes" id="UP000264294"/>
    </source>
</evidence>
<evidence type="ECO:0000313" key="4">
    <source>
        <dbReference type="EMBL" id="RFT67643.1"/>
    </source>
</evidence>
<dbReference type="EMBL" id="JMQC01000008">
    <property type="protein sequence ID" value="KFN03183.1"/>
    <property type="molecule type" value="Genomic_DNA"/>
</dbReference>
<dbReference type="PANTHER" id="PTHR39430:SF1">
    <property type="entry name" value="PROTEASE"/>
    <property type="match status" value="1"/>
</dbReference>
<dbReference type="EMBL" id="QVOD01000006">
    <property type="protein sequence ID" value="RFT67643.1"/>
    <property type="molecule type" value="Genomic_DNA"/>
</dbReference>
<sequence length="298" mass="33709">MEDNHFKIIEYAKEGRKKVHPILAVILAIVFLTLGELFMLFMLFLPKAETSFIKAIYSNIEMVLTFGGVIFFVFLWIRFVEKRSFSSIGFWKEQFVGRYLRGALTGFIFISIPIILLLVTGVVQLQMQQITATVVLGILCSLIAFLIQGATEEIVVRGWLFPVISVRSRVWIGVIVTSFLFGFLHLLNPGITMLSISNIILVGIFAAFYVLKENNLWGICAWHSIWNWAQYNVYGFAVSGMTIHSTPLFKSVTNGPEMLHGGAFGIEGSIITTIMLSVASIVLWRQVWRRKSKQKNIS</sequence>
<evidence type="ECO:0000259" key="2">
    <source>
        <dbReference type="Pfam" id="PF02517"/>
    </source>
</evidence>
<organism evidence="3 5">
    <name type="scientific">Bacillus clarus</name>
    <dbReference type="NCBI Taxonomy" id="2338372"/>
    <lineage>
        <taxon>Bacteria</taxon>
        <taxon>Bacillati</taxon>
        <taxon>Bacillota</taxon>
        <taxon>Bacilli</taxon>
        <taxon>Bacillales</taxon>
        <taxon>Bacillaceae</taxon>
        <taxon>Bacillus</taxon>
        <taxon>Bacillus cereus group</taxon>
    </lineage>
</organism>
<evidence type="ECO:0000313" key="5">
    <source>
        <dbReference type="Proteomes" id="UP000029389"/>
    </source>
</evidence>
<dbReference type="RefSeq" id="WP_042983700.1">
    <property type="nucleotide sequence ID" value="NZ_JMQC01000008.1"/>
</dbReference>
<feature type="transmembrane region" description="Helical" evidence="1">
    <location>
        <begin position="193"/>
        <end position="211"/>
    </location>
</feature>
<comment type="caution">
    <text evidence="3">The sequence shown here is derived from an EMBL/GenBank/DDBJ whole genome shotgun (WGS) entry which is preliminary data.</text>
</comment>
<reference evidence="4 6" key="2">
    <citation type="submission" date="2018-08" db="EMBL/GenBank/DDBJ databases">
        <title>Bacillus clarus sp. nov. strain PS00077A.</title>
        <authorList>
            <person name="Mendez Acevedo M."/>
            <person name="Carroll L."/>
            <person name="Mukherjee M."/>
            <person name="Wiedmann M."/>
            <person name="Kovac J."/>
        </authorList>
    </citation>
    <scope>NUCLEOTIDE SEQUENCE [LARGE SCALE GENOMIC DNA]</scope>
    <source>
        <strain evidence="4 6">PS00077A</strain>
    </source>
</reference>
<accession>A0A090YYK9</accession>
<dbReference type="PATRIC" id="fig|1405.8.peg.5026"/>
<keyword evidence="1" id="KW-1133">Transmembrane helix</keyword>
<dbReference type="Proteomes" id="UP000029389">
    <property type="component" value="Unassembled WGS sequence"/>
</dbReference>
<dbReference type="AlphaFoldDB" id="A0A090YYK9"/>
<protein>
    <submittedName>
        <fullName evidence="3">CAAX protease self-immunity family protein</fullName>
    </submittedName>
    <submittedName>
        <fullName evidence="4">CPBP family intramembrane metalloprotease</fullName>
    </submittedName>
</protein>
<dbReference type="InterPro" id="IPR003675">
    <property type="entry name" value="Rce1/LyrA-like_dom"/>
</dbReference>
<dbReference type="GO" id="GO:0008237">
    <property type="term" value="F:metallopeptidase activity"/>
    <property type="evidence" value="ECO:0007669"/>
    <property type="project" value="UniProtKB-KW"/>
</dbReference>
<keyword evidence="3" id="KW-0645">Protease</keyword>
<feature type="transmembrane region" description="Helical" evidence="1">
    <location>
        <begin position="261"/>
        <end position="284"/>
    </location>
</feature>
<dbReference type="GO" id="GO:0080120">
    <property type="term" value="P:CAAX-box protein maturation"/>
    <property type="evidence" value="ECO:0007669"/>
    <property type="project" value="UniProtKB-ARBA"/>
</dbReference>
<keyword evidence="1" id="KW-0472">Membrane</keyword>
<feature type="transmembrane region" description="Helical" evidence="1">
    <location>
        <begin position="99"/>
        <end position="123"/>
    </location>
</feature>
<feature type="domain" description="CAAX prenyl protease 2/Lysostaphin resistance protein A-like" evidence="2">
    <location>
        <begin position="138"/>
        <end position="228"/>
    </location>
</feature>
<feature type="transmembrane region" description="Helical" evidence="1">
    <location>
        <begin position="231"/>
        <end position="249"/>
    </location>
</feature>
<dbReference type="Pfam" id="PF02517">
    <property type="entry name" value="Rce1-like"/>
    <property type="match status" value="1"/>
</dbReference>
<gene>
    <name evidence="4" type="ORF">D0U04_07715</name>
    <name evidence="3" type="ORF">DJ93_4880</name>
</gene>
<dbReference type="PANTHER" id="PTHR39430">
    <property type="entry name" value="MEMBRANE-ASSOCIATED PROTEASE-RELATED"/>
    <property type="match status" value="1"/>
</dbReference>
<keyword evidence="1" id="KW-0812">Transmembrane</keyword>
<evidence type="ECO:0000313" key="3">
    <source>
        <dbReference type="EMBL" id="KFN03183.1"/>
    </source>
</evidence>
<feature type="transmembrane region" description="Helical" evidence="1">
    <location>
        <begin position="56"/>
        <end position="79"/>
    </location>
</feature>
<dbReference type="STRING" id="1405.B7492_12990"/>
<keyword evidence="6" id="KW-1185">Reference proteome</keyword>
<proteinExistence type="predicted"/>
<keyword evidence="4" id="KW-0378">Hydrolase</keyword>
<dbReference type="GO" id="GO:0006508">
    <property type="term" value="P:proteolysis"/>
    <property type="evidence" value="ECO:0007669"/>
    <property type="project" value="UniProtKB-KW"/>
</dbReference>
<dbReference type="GO" id="GO:0004175">
    <property type="term" value="F:endopeptidase activity"/>
    <property type="evidence" value="ECO:0007669"/>
    <property type="project" value="UniProtKB-ARBA"/>
</dbReference>
<feature type="transmembrane region" description="Helical" evidence="1">
    <location>
        <begin position="168"/>
        <end position="187"/>
    </location>
</feature>
<keyword evidence="4" id="KW-0482">Metalloprotease</keyword>
<dbReference type="Proteomes" id="UP000264294">
    <property type="component" value="Unassembled WGS sequence"/>
</dbReference>
<reference evidence="3 5" key="1">
    <citation type="submission" date="2014-04" db="EMBL/GenBank/DDBJ databases">
        <authorList>
            <person name="Bishop-Lilly K.A."/>
            <person name="Broomall S.M."/>
            <person name="Chain P.S."/>
            <person name="Chertkov O."/>
            <person name="Coyne S.R."/>
            <person name="Daligault H.E."/>
            <person name="Davenport K.W."/>
            <person name="Erkkila T."/>
            <person name="Frey K.G."/>
            <person name="Gibbons H.S."/>
            <person name="Gu W."/>
            <person name="Jaissle J."/>
            <person name="Johnson S.L."/>
            <person name="Koroleva G.I."/>
            <person name="Ladner J.T."/>
            <person name="Lo C.-C."/>
            <person name="Minogue T.D."/>
            <person name="Munk C."/>
            <person name="Palacios G.F."/>
            <person name="Redden C.L."/>
            <person name="Rosenzweig C.N."/>
            <person name="Scholz M.B."/>
            <person name="Teshima H."/>
            <person name="Xu Y."/>
        </authorList>
    </citation>
    <scope>NUCLEOTIDE SEQUENCE [LARGE SCALE GENOMIC DNA]</scope>
    <source>
        <strain evidence="3 5">BHP</strain>
    </source>
</reference>